<organism evidence="2 3">
    <name type="scientific">Rotaria socialis</name>
    <dbReference type="NCBI Taxonomy" id="392032"/>
    <lineage>
        <taxon>Eukaryota</taxon>
        <taxon>Metazoa</taxon>
        <taxon>Spiralia</taxon>
        <taxon>Gnathifera</taxon>
        <taxon>Rotifera</taxon>
        <taxon>Eurotatoria</taxon>
        <taxon>Bdelloidea</taxon>
        <taxon>Philodinida</taxon>
        <taxon>Philodinidae</taxon>
        <taxon>Rotaria</taxon>
    </lineage>
</organism>
<protein>
    <submittedName>
        <fullName evidence="2">Uncharacterized protein</fullName>
    </submittedName>
</protein>
<reference evidence="2" key="1">
    <citation type="submission" date="2021-02" db="EMBL/GenBank/DDBJ databases">
        <authorList>
            <person name="Nowell W R."/>
        </authorList>
    </citation>
    <scope>NUCLEOTIDE SEQUENCE</scope>
</reference>
<accession>A0A817ZEY4</accession>
<feature type="signal peptide" evidence="1">
    <location>
        <begin position="1"/>
        <end position="20"/>
    </location>
</feature>
<dbReference type="PANTHER" id="PTHR33488:SF2">
    <property type="entry name" value="EARLY ENDOSOME ANTIGEN 1-LIKE"/>
    <property type="match status" value="1"/>
</dbReference>
<sequence>MNTVSICALLLALALSVTNGKIVKSSVSNLIFMSPETDPYVDSYMTTIASMSTREMMNLPKLSDSEFLDQLTRGYDAIPILRQDSNSTKLFDLSIDEPMEFQPDLENEWEELMDAGPSSINLMGSVMAIASKKDFPLRVDFNYTHLKYPGSFQTTLMQVSHTMYRALYSAHTNMGIIQINMREIPALLKTAVKLITQASTSLNKAMLPRTLASIGRFTNESAAAARASLDHFEILQALLQEVLEVTTLTGSHNKYIAEELATEANGIREETKEMDKTVANIAAHYDAARKDLEKARQDYHVAMMYLPGAGWDSHAWNVYASQRPAETCSRTWYGKRRCRSLRDEQFQQYTAEARHKAQQALNLLQTAETHNKNIYDQQMKKQDELSLAISNLAKLNLNELSVNETIKILLDATKNIALIQRQWGRITRFFSTLTINTEHTQKVILQDFLGAISDVELMGRPLDPIDQTLFLVLLVESVTDIDRDSHLLFLMSKTYSDVSKKYMIDQIAGLAGALAIQSNDERDIYVKEVANKSKTISNQVKELATERHKDYEMTNLFRQQQYMQYIQEGMLQELNNLDGMGIGRR</sequence>
<dbReference type="Proteomes" id="UP000663869">
    <property type="component" value="Unassembled WGS sequence"/>
</dbReference>
<evidence type="ECO:0000313" key="3">
    <source>
        <dbReference type="Proteomes" id="UP000663869"/>
    </source>
</evidence>
<proteinExistence type="predicted"/>
<evidence type="ECO:0000313" key="2">
    <source>
        <dbReference type="EMBL" id="CAF3392488.1"/>
    </source>
</evidence>
<keyword evidence="1" id="KW-0732">Signal</keyword>
<name>A0A817ZEY4_9BILA</name>
<gene>
    <name evidence="2" type="ORF">FME351_LOCUS8282</name>
</gene>
<dbReference type="AlphaFoldDB" id="A0A817ZEY4"/>
<comment type="caution">
    <text evidence="2">The sequence shown here is derived from an EMBL/GenBank/DDBJ whole genome shotgun (WGS) entry which is preliminary data.</text>
</comment>
<feature type="chain" id="PRO_5032634322" evidence="1">
    <location>
        <begin position="21"/>
        <end position="585"/>
    </location>
</feature>
<evidence type="ECO:0000256" key="1">
    <source>
        <dbReference type="SAM" id="SignalP"/>
    </source>
</evidence>
<dbReference type="PANTHER" id="PTHR33488">
    <property type="entry name" value="ZGC:162509"/>
    <property type="match status" value="1"/>
</dbReference>
<dbReference type="EMBL" id="CAJNYU010000830">
    <property type="protein sequence ID" value="CAF3392488.1"/>
    <property type="molecule type" value="Genomic_DNA"/>
</dbReference>